<name>A0ABT0TRP2_9HELI</name>
<keyword evidence="2" id="KW-1185">Reference proteome</keyword>
<gene>
    <name evidence="1" type="ORF">NCR95_00095</name>
</gene>
<dbReference type="EMBL" id="JAMOKX010000001">
    <property type="protein sequence ID" value="MCL9818584.1"/>
    <property type="molecule type" value="Genomic_DNA"/>
</dbReference>
<accession>A0ABT0TRP2</accession>
<evidence type="ECO:0008006" key="3">
    <source>
        <dbReference type="Google" id="ProtNLM"/>
    </source>
</evidence>
<comment type="caution">
    <text evidence="1">The sequence shown here is derived from an EMBL/GenBank/DDBJ whole genome shotgun (WGS) entry which is preliminary data.</text>
</comment>
<evidence type="ECO:0000313" key="1">
    <source>
        <dbReference type="EMBL" id="MCL9818584.1"/>
    </source>
</evidence>
<sequence length="136" mass="15742">MHKIFFGIMICSIVAGAAEYIFSYRVAIKNGIILNEKYYFSPAMLSANLLDKIKNPYKKCEIVHNSKSEREFLDFAKEEILECFFKWGVKLEDRSKASNYQGEFVSLLSIPATRIKVEYERGIATIYHLVANKKEK</sequence>
<reference evidence="1" key="1">
    <citation type="submission" date="2022-06" db="EMBL/GenBank/DDBJ databases">
        <title>Helicobacter colisuis sp. nov.</title>
        <authorList>
            <person name="Papic B."/>
            <person name="Gruntar I."/>
        </authorList>
    </citation>
    <scope>NUCLEOTIDE SEQUENCE</scope>
    <source>
        <strain evidence="1">11154-15</strain>
    </source>
</reference>
<evidence type="ECO:0000313" key="2">
    <source>
        <dbReference type="Proteomes" id="UP001057522"/>
    </source>
</evidence>
<proteinExistence type="predicted"/>
<dbReference type="Proteomes" id="UP001057522">
    <property type="component" value="Unassembled WGS sequence"/>
</dbReference>
<organism evidence="1 2">
    <name type="scientific">Helicobacter colisuis</name>
    <dbReference type="NCBI Taxonomy" id="2949739"/>
    <lineage>
        <taxon>Bacteria</taxon>
        <taxon>Pseudomonadati</taxon>
        <taxon>Campylobacterota</taxon>
        <taxon>Epsilonproteobacteria</taxon>
        <taxon>Campylobacterales</taxon>
        <taxon>Helicobacteraceae</taxon>
        <taxon>Helicobacter</taxon>
    </lineage>
</organism>
<dbReference type="RefSeq" id="WP_112056701.1">
    <property type="nucleotide sequence ID" value="NZ_JAMOKW010000001.1"/>
</dbReference>
<protein>
    <recommendedName>
        <fullName evidence="3">Periplasmic protein</fullName>
    </recommendedName>
</protein>